<sequence length="251" mass="25733">MLGADGRMGSTSAAAIEATDDLEVVARVDVGDELSAVTGADAEVALVFSPPDVAPEQAEWLIGQGVHVVIGTSGFGEERVERLREVAAQHEGVGVLVVPNFSIGAVLMMRFAAVAAPFFESVEVIEMHHPGKVDAPSGTAVRTAELIAQARAEAGSPAIPDATTHDPDGARGASVDGISVHAVRSRGYVASQEVLLGGEGEILALRHDSSTRESFMPGVVAALRGVADRPGVTVGLDAVLGLDRPPAPGPR</sequence>
<comment type="pathway">
    <text evidence="9 13">Amino-acid biosynthesis; L-lysine biosynthesis via DAP pathway; (S)-tetrahydrodipicolinate from L-aspartate: step 4/4.</text>
</comment>
<dbReference type="InterPro" id="IPR022663">
    <property type="entry name" value="DapB_C"/>
</dbReference>
<keyword evidence="8 13" id="KW-0457">Lysine biosynthesis</keyword>
<dbReference type="InterPro" id="IPR000846">
    <property type="entry name" value="DapB_N"/>
</dbReference>
<feature type="domain" description="Dihydrodipicolinate reductase C-terminal" evidence="16">
    <location>
        <begin position="104"/>
        <end position="240"/>
    </location>
</feature>
<comment type="function">
    <text evidence="13">Catalyzes the conversion of 4-hydroxy-tetrahydrodipicolinate (HTPA) to tetrahydrodipicolinate.</text>
</comment>
<evidence type="ECO:0000256" key="8">
    <source>
        <dbReference type="ARBA" id="ARBA00023154"/>
    </source>
</evidence>
<comment type="caution">
    <text evidence="17">The sequence shown here is derived from an EMBL/GenBank/DDBJ whole genome shotgun (WGS) entry which is preliminary data.</text>
</comment>
<evidence type="ECO:0000256" key="10">
    <source>
        <dbReference type="ARBA" id="ARBA00038983"/>
    </source>
</evidence>
<dbReference type="Pfam" id="PF01113">
    <property type="entry name" value="DapB_N"/>
    <property type="match status" value="1"/>
</dbReference>
<dbReference type="SUPFAM" id="SSF51735">
    <property type="entry name" value="NAD(P)-binding Rossmann-fold domains"/>
    <property type="match status" value="1"/>
</dbReference>
<comment type="catalytic activity">
    <reaction evidence="12 13">
        <text>(S)-2,3,4,5-tetrahydrodipicolinate + NAD(+) + H2O = (2S,4S)-4-hydroxy-2,3,4,5-tetrahydrodipicolinate + NADH + H(+)</text>
        <dbReference type="Rhea" id="RHEA:35323"/>
        <dbReference type="ChEBI" id="CHEBI:15377"/>
        <dbReference type="ChEBI" id="CHEBI:15378"/>
        <dbReference type="ChEBI" id="CHEBI:16845"/>
        <dbReference type="ChEBI" id="CHEBI:57540"/>
        <dbReference type="ChEBI" id="CHEBI:57945"/>
        <dbReference type="ChEBI" id="CHEBI:67139"/>
        <dbReference type="EC" id="1.17.1.8"/>
    </reaction>
</comment>
<dbReference type="NCBIfam" id="TIGR00036">
    <property type="entry name" value="dapB"/>
    <property type="match status" value="1"/>
</dbReference>
<evidence type="ECO:0000259" key="16">
    <source>
        <dbReference type="Pfam" id="PF05173"/>
    </source>
</evidence>
<feature type="region of interest" description="Disordered" evidence="14">
    <location>
        <begin position="154"/>
        <end position="174"/>
    </location>
</feature>
<reference evidence="17 18" key="1">
    <citation type="journal article" date="2019" name="Int. J. Syst. Evol. Microbiol.">
        <title>The Global Catalogue of Microorganisms (GCM) 10K type strain sequencing project: providing services to taxonomists for standard genome sequencing and annotation.</title>
        <authorList>
            <consortium name="The Broad Institute Genomics Platform"/>
            <consortium name="The Broad Institute Genome Sequencing Center for Infectious Disease"/>
            <person name="Wu L."/>
            <person name="Ma J."/>
        </authorList>
    </citation>
    <scope>NUCLEOTIDE SEQUENCE [LARGE SCALE GENOMIC DNA]</scope>
    <source>
        <strain evidence="17 18">JCM 15749</strain>
    </source>
</reference>
<accession>A0ABN2W2B3</accession>
<feature type="binding site" evidence="13">
    <location>
        <position position="129"/>
    </location>
    <ligand>
        <name>(S)-2,3,4,5-tetrahydrodipicolinate</name>
        <dbReference type="ChEBI" id="CHEBI:16845"/>
    </ligand>
</feature>
<evidence type="ECO:0000256" key="2">
    <source>
        <dbReference type="ARBA" id="ARBA00022490"/>
    </source>
</evidence>
<dbReference type="EMBL" id="BAAAPY010000006">
    <property type="protein sequence ID" value="GAA2079479.1"/>
    <property type="molecule type" value="Genomic_DNA"/>
</dbReference>
<dbReference type="Gene3D" id="3.40.50.720">
    <property type="entry name" value="NAD(P)-binding Rossmann-like Domain"/>
    <property type="match status" value="1"/>
</dbReference>
<evidence type="ECO:0000256" key="11">
    <source>
        <dbReference type="ARBA" id="ARBA00049080"/>
    </source>
</evidence>
<feature type="binding site" evidence="13">
    <location>
        <begin position="138"/>
        <end position="139"/>
    </location>
    <ligand>
        <name>(S)-2,3,4,5-tetrahydrodipicolinate</name>
        <dbReference type="ChEBI" id="CHEBI:16845"/>
    </ligand>
</feature>
<dbReference type="InterPro" id="IPR036291">
    <property type="entry name" value="NAD(P)-bd_dom_sf"/>
</dbReference>
<feature type="active site" description="Proton donor" evidence="13">
    <location>
        <position position="132"/>
    </location>
</feature>
<feature type="binding site" evidence="13">
    <location>
        <begin position="71"/>
        <end position="73"/>
    </location>
    <ligand>
        <name>NAD(+)</name>
        <dbReference type="ChEBI" id="CHEBI:57540"/>
    </ligand>
</feature>
<evidence type="ECO:0000256" key="1">
    <source>
        <dbReference type="ARBA" id="ARBA00006642"/>
    </source>
</evidence>
<evidence type="ECO:0000256" key="7">
    <source>
        <dbReference type="ARBA" id="ARBA00023027"/>
    </source>
</evidence>
<keyword evidence="7 13" id="KW-0520">NAD</keyword>
<dbReference type="HAMAP" id="MF_00102">
    <property type="entry name" value="DapB"/>
    <property type="match status" value="1"/>
</dbReference>
<dbReference type="CDD" id="cd02274">
    <property type="entry name" value="DHDPR_N"/>
    <property type="match status" value="1"/>
</dbReference>
<evidence type="ECO:0000256" key="14">
    <source>
        <dbReference type="SAM" id="MobiDB-lite"/>
    </source>
</evidence>
<evidence type="ECO:0000256" key="13">
    <source>
        <dbReference type="HAMAP-Rule" id="MF_00102"/>
    </source>
</evidence>
<dbReference type="PANTHER" id="PTHR20836:SF0">
    <property type="entry name" value="4-HYDROXY-TETRAHYDRODIPICOLINATE REDUCTASE 1, CHLOROPLASTIC-RELATED"/>
    <property type="match status" value="1"/>
</dbReference>
<feature type="binding site" evidence="13">
    <location>
        <begin position="3"/>
        <end position="8"/>
    </location>
    <ligand>
        <name>NAD(+)</name>
        <dbReference type="ChEBI" id="CHEBI:57540"/>
    </ligand>
</feature>
<dbReference type="InterPro" id="IPR023940">
    <property type="entry name" value="DHDPR_bac"/>
</dbReference>
<comment type="catalytic activity">
    <reaction evidence="11 13">
        <text>(S)-2,3,4,5-tetrahydrodipicolinate + NADP(+) + H2O = (2S,4S)-4-hydroxy-2,3,4,5-tetrahydrodipicolinate + NADPH + H(+)</text>
        <dbReference type="Rhea" id="RHEA:35331"/>
        <dbReference type="ChEBI" id="CHEBI:15377"/>
        <dbReference type="ChEBI" id="CHEBI:15378"/>
        <dbReference type="ChEBI" id="CHEBI:16845"/>
        <dbReference type="ChEBI" id="CHEBI:57783"/>
        <dbReference type="ChEBI" id="CHEBI:58349"/>
        <dbReference type="ChEBI" id="CHEBI:67139"/>
        <dbReference type="EC" id="1.17.1.8"/>
    </reaction>
</comment>
<keyword evidence="4 13" id="KW-0521">NADP</keyword>
<evidence type="ECO:0000313" key="17">
    <source>
        <dbReference type="EMBL" id="GAA2079479.1"/>
    </source>
</evidence>
<evidence type="ECO:0000256" key="6">
    <source>
        <dbReference type="ARBA" id="ARBA00023002"/>
    </source>
</evidence>
<dbReference type="Gene3D" id="3.30.360.10">
    <property type="entry name" value="Dihydrodipicolinate Reductase, domain 2"/>
    <property type="match status" value="1"/>
</dbReference>
<dbReference type="Proteomes" id="UP001501480">
    <property type="component" value="Unassembled WGS sequence"/>
</dbReference>
<dbReference type="EC" id="1.17.1.8" evidence="10 13"/>
<feature type="active site" description="Proton donor/acceptor" evidence="13">
    <location>
        <position position="128"/>
    </location>
</feature>
<protein>
    <recommendedName>
        <fullName evidence="10 13">4-hydroxy-tetrahydrodipicolinate reductase</fullName>
        <shortName evidence="13">HTPA reductase</shortName>
        <ecNumber evidence="10 13">1.17.1.8</ecNumber>
    </recommendedName>
</protein>
<name>A0ABN2W2B3_9ACTN</name>
<gene>
    <name evidence="13 17" type="primary">dapB</name>
    <name evidence="17" type="ORF">GCM10009821_19560</name>
</gene>
<evidence type="ECO:0000256" key="5">
    <source>
        <dbReference type="ARBA" id="ARBA00022915"/>
    </source>
</evidence>
<comment type="caution">
    <text evidence="13">Was originally thought to be a dihydrodipicolinate reductase (DHDPR), catalyzing the conversion of dihydrodipicolinate to tetrahydrodipicolinate. However, it was shown in E.coli that the substrate of the enzymatic reaction is not dihydrodipicolinate (DHDP) but in fact (2S,4S)-4-hydroxy-2,3,4,5-tetrahydrodipicolinic acid (HTPA), the product released by the DapA-catalyzed reaction.</text>
</comment>
<dbReference type="Pfam" id="PF05173">
    <property type="entry name" value="DapB_C"/>
    <property type="match status" value="1"/>
</dbReference>
<dbReference type="PIRSF" id="PIRSF000161">
    <property type="entry name" value="DHPR"/>
    <property type="match status" value="1"/>
</dbReference>
<keyword evidence="5 13" id="KW-0220">Diaminopimelate biosynthesis</keyword>
<evidence type="ECO:0000256" key="12">
    <source>
        <dbReference type="ARBA" id="ARBA00049396"/>
    </source>
</evidence>
<keyword evidence="6 13" id="KW-0560">Oxidoreductase</keyword>
<proteinExistence type="inferred from homology"/>
<feature type="binding site" evidence="13">
    <location>
        <begin position="98"/>
        <end position="101"/>
    </location>
    <ligand>
        <name>NAD(+)</name>
        <dbReference type="ChEBI" id="CHEBI:57540"/>
    </ligand>
</feature>
<dbReference type="InterPro" id="IPR022664">
    <property type="entry name" value="DapB_N_CS"/>
</dbReference>
<feature type="binding site" evidence="13">
    <location>
        <position position="27"/>
    </location>
    <ligand>
        <name>NADP(+)</name>
        <dbReference type="ChEBI" id="CHEBI:58349"/>
    </ligand>
</feature>
<evidence type="ECO:0000313" key="18">
    <source>
        <dbReference type="Proteomes" id="UP001501480"/>
    </source>
</evidence>
<evidence type="ECO:0000256" key="4">
    <source>
        <dbReference type="ARBA" id="ARBA00022857"/>
    </source>
</evidence>
<dbReference type="SUPFAM" id="SSF55347">
    <property type="entry name" value="Glyceraldehyde-3-phosphate dehydrogenase-like, C-terminal domain"/>
    <property type="match status" value="1"/>
</dbReference>
<dbReference type="PROSITE" id="PS01298">
    <property type="entry name" value="DAPB"/>
    <property type="match status" value="1"/>
</dbReference>
<dbReference type="PANTHER" id="PTHR20836">
    <property type="entry name" value="DIHYDRODIPICOLINATE REDUCTASE"/>
    <property type="match status" value="1"/>
</dbReference>
<comment type="caution">
    <text evidence="13">Lacks conserved residue(s) required for the propagation of feature annotation.</text>
</comment>
<evidence type="ECO:0000256" key="9">
    <source>
        <dbReference type="ARBA" id="ARBA00037922"/>
    </source>
</evidence>
<evidence type="ECO:0000256" key="3">
    <source>
        <dbReference type="ARBA" id="ARBA00022605"/>
    </source>
</evidence>
<comment type="subcellular location">
    <subcellularLocation>
        <location evidence="13">Cytoplasm</location>
    </subcellularLocation>
</comment>
<comment type="subunit">
    <text evidence="13">Homotetramer.</text>
</comment>
<keyword evidence="2 13" id="KW-0963">Cytoplasm</keyword>
<feature type="domain" description="Dihydrodipicolinate reductase N-terminal" evidence="15">
    <location>
        <begin position="2"/>
        <end position="101"/>
    </location>
</feature>
<organism evidence="17 18">
    <name type="scientific">Aeromicrobium halocynthiae</name>
    <dbReference type="NCBI Taxonomy" id="560557"/>
    <lineage>
        <taxon>Bacteria</taxon>
        <taxon>Bacillati</taxon>
        <taxon>Actinomycetota</taxon>
        <taxon>Actinomycetes</taxon>
        <taxon>Propionibacteriales</taxon>
        <taxon>Nocardioidaceae</taxon>
        <taxon>Aeromicrobium</taxon>
    </lineage>
</organism>
<keyword evidence="18" id="KW-1185">Reference proteome</keyword>
<evidence type="ECO:0000259" key="15">
    <source>
        <dbReference type="Pfam" id="PF01113"/>
    </source>
</evidence>
<comment type="similarity">
    <text evidence="1 13">Belongs to the DapB family.</text>
</comment>
<keyword evidence="3 13" id="KW-0028">Amino-acid biosynthesis</keyword>